<gene>
    <name evidence="8" type="ORF">AFUS01_LOCUS11264</name>
</gene>
<evidence type="ECO:0000313" key="8">
    <source>
        <dbReference type="EMBL" id="CAG7722091.1"/>
    </source>
</evidence>
<evidence type="ECO:0000256" key="3">
    <source>
        <dbReference type="ARBA" id="ARBA00022989"/>
    </source>
</evidence>
<evidence type="ECO:0000256" key="6">
    <source>
        <dbReference type="ARBA" id="ARBA00037847"/>
    </source>
</evidence>
<evidence type="ECO:0000313" key="9">
    <source>
        <dbReference type="Proteomes" id="UP000708208"/>
    </source>
</evidence>
<sequence>ANLTIKYEKDKNIGRKGSVIVILGWTGSQHKYLEKYAEFYLQRGFIVLRCITPVRVIAHNQCMFPLVAKAVLSALKKYNLNSHPLFLHVFSNGGSYLYSYLLKEISVGKNQLKLDVRGTIFDSGPYPRSVKTQYRAVAAIFDSTKILKPIIGGLFALYFIISMLWNYISLGWKVCMDGEAVKRSDTFDEVTKPFPLYGWLTRITKLKNHNFIFLYSKKDYIAPWQQVEAVANELERRGNFVVRKEFQGSDHVSHYRMHPKEYMTAIDNFICSSMGKVPVKPINHLKYSNLRLLVLSELKSFNYCLETGWTASYHTWNFKIQIV</sequence>
<evidence type="ECO:0000256" key="4">
    <source>
        <dbReference type="ARBA" id="ARBA00023136"/>
    </source>
</evidence>
<evidence type="ECO:0008006" key="10">
    <source>
        <dbReference type="Google" id="ProtNLM"/>
    </source>
</evidence>
<dbReference type="Proteomes" id="UP000708208">
    <property type="component" value="Unassembled WGS sequence"/>
</dbReference>
<protein>
    <recommendedName>
        <fullName evidence="10">Transmembrane protein 53</fullName>
    </recommendedName>
</protein>
<comment type="subcellular location">
    <subcellularLocation>
        <location evidence="6">Endomembrane system</location>
        <topology evidence="6">Single-pass membrane protein</topology>
    </subcellularLocation>
    <subcellularLocation>
        <location evidence="1">Nucleus membrane</location>
    </subcellularLocation>
</comment>
<organism evidence="8 9">
    <name type="scientific">Allacma fusca</name>
    <dbReference type="NCBI Taxonomy" id="39272"/>
    <lineage>
        <taxon>Eukaryota</taxon>
        <taxon>Metazoa</taxon>
        <taxon>Ecdysozoa</taxon>
        <taxon>Arthropoda</taxon>
        <taxon>Hexapoda</taxon>
        <taxon>Collembola</taxon>
        <taxon>Symphypleona</taxon>
        <taxon>Sminthuridae</taxon>
        <taxon>Allacma</taxon>
    </lineage>
</organism>
<keyword evidence="2 7" id="KW-0812">Transmembrane</keyword>
<reference evidence="8" key="1">
    <citation type="submission" date="2021-06" db="EMBL/GenBank/DDBJ databases">
        <authorList>
            <person name="Hodson N. C."/>
            <person name="Mongue J. A."/>
            <person name="Jaron S. K."/>
        </authorList>
    </citation>
    <scope>NUCLEOTIDE SEQUENCE</scope>
</reference>
<dbReference type="AlphaFoldDB" id="A0A8J2JKJ0"/>
<keyword evidence="3 7" id="KW-1133">Transmembrane helix</keyword>
<proteinExistence type="predicted"/>
<evidence type="ECO:0000256" key="5">
    <source>
        <dbReference type="ARBA" id="ARBA00023242"/>
    </source>
</evidence>
<evidence type="ECO:0000256" key="7">
    <source>
        <dbReference type="SAM" id="Phobius"/>
    </source>
</evidence>
<comment type="caution">
    <text evidence="8">The sequence shown here is derived from an EMBL/GenBank/DDBJ whole genome shotgun (WGS) entry which is preliminary data.</text>
</comment>
<feature type="transmembrane region" description="Helical" evidence="7">
    <location>
        <begin position="150"/>
        <end position="168"/>
    </location>
</feature>
<dbReference type="Pfam" id="PF05705">
    <property type="entry name" value="DUF829"/>
    <property type="match status" value="1"/>
</dbReference>
<dbReference type="InterPro" id="IPR008547">
    <property type="entry name" value="DUF829_TMEM53"/>
</dbReference>
<dbReference type="EMBL" id="CAJVCH010086107">
    <property type="protein sequence ID" value="CAG7722091.1"/>
    <property type="molecule type" value="Genomic_DNA"/>
</dbReference>
<evidence type="ECO:0000256" key="1">
    <source>
        <dbReference type="ARBA" id="ARBA00004126"/>
    </source>
</evidence>
<feature type="non-terminal residue" evidence="8">
    <location>
        <position position="1"/>
    </location>
</feature>
<dbReference type="PANTHER" id="PTHR12265:SF30">
    <property type="entry name" value="TRANSMEMBRANE PROTEIN 53"/>
    <property type="match status" value="1"/>
</dbReference>
<dbReference type="PANTHER" id="PTHR12265">
    <property type="entry name" value="TRANSMEMBRANE PROTEIN 53"/>
    <property type="match status" value="1"/>
</dbReference>
<keyword evidence="5" id="KW-0539">Nucleus</keyword>
<keyword evidence="9" id="KW-1185">Reference proteome</keyword>
<evidence type="ECO:0000256" key="2">
    <source>
        <dbReference type="ARBA" id="ARBA00022692"/>
    </source>
</evidence>
<keyword evidence="4 7" id="KW-0472">Membrane</keyword>
<dbReference type="GO" id="GO:0031965">
    <property type="term" value="C:nuclear membrane"/>
    <property type="evidence" value="ECO:0007669"/>
    <property type="project" value="UniProtKB-SubCell"/>
</dbReference>
<name>A0A8J2JKJ0_9HEXA</name>
<dbReference type="OrthoDB" id="77878at2759"/>
<accession>A0A8J2JKJ0</accession>